<evidence type="ECO:0000256" key="1">
    <source>
        <dbReference type="SAM" id="MobiDB-lite"/>
    </source>
</evidence>
<dbReference type="Proteomes" id="UP000295680">
    <property type="component" value="Unassembled WGS sequence"/>
</dbReference>
<evidence type="ECO:0008006" key="4">
    <source>
        <dbReference type="Google" id="ProtNLM"/>
    </source>
</evidence>
<dbReference type="OrthoDB" id="5121666at2"/>
<organism evidence="2 3">
    <name type="scientific">Actinocrispum wychmicini</name>
    <dbReference type="NCBI Taxonomy" id="1213861"/>
    <lineage>
        <taxon>Bacteria</taxon>
        <taxon>Bacillati</taxon>
        <taxon>Actinomycetota</taxon>
        <taxon>Actinomycetes</taxon>
        <taxon>Pseudonocardiales</taxon>
        <taxon>Pseudonocardiaceae</taxon>
        <taxon>Actinocrispum</taxon>
    </lineage>
</organism>
<sequence>MPDTKAMTLRLPAELADDLHTVAAVDGQPISEVVRVAIAVFLRKRKADPEFQLAVVAWISRLERLANPPTAGDRPDLDRTQPDQPPPGRPPDPTRQQPHRPTLTALKEIR</sequence>
<feature type="compositionally biased region" description="Pro residues" evidence="1">
    <location>
        <begin position="83"/>
        <end position="93"/>
    </location>
</feature>
<evidence type="ECO:0000313" key="2">
    <source>
        <dbReference type="EMBL" id="TCO57161.1"/>
    </source>
</evidence>
<proteinExistence type="predicted"/>
<protein>
    <recommendedName>
        <fullName evidence="4">Ribbon-helix-helix CopG family protein</fullName>
    </recommendedName>
</protein>
<evidence type="ECO:0000313" key="3">
    <source>
        <dbReference type="Proteomes" id="UP000295680"/>
    </source>
</evidence>
<comment type="caution">
    <text evidence="2">The sequence shown here is derived from an EMBL/GenBank/DDBJ whole genome shotgun (WGS) entry which is preliminary data.</text>
</comment>
<name>A0A4R2JC89_9PSEU</name>
<dbReference type="EMBL" id="SLWS01000006">
    <property type="protein sequence ID" value="TCO57161.1"/>
    <property type="molecule type" value="Genomic_DNA"/>
</dbReference>
<keyword evidence="3" id="KW-1185">Reference proteome</keyword>
<feature type="region of interest" description="Disordered" evidence="1">
    <location>
        <begin position="64"/>
        <end position="110"/>
    </location>
</feature>
<gene>
    <name evidence="2" type="ORF">EV192_106638</name>
</gene>
<dbReference type="AlphaFoldDB" id="A0A4R2JC89"/>
<dbReference type="RefSeq" id="WP_132120979.1">
    <property type="nucleotide sequence ID" value="NZ_SLWS01000006.1"/>
</dbReference>
<accession>A0A4R2JC89</accession>
<reference evidence="2 3" key="1">
    <citation type="submission" date="2019-03" db="EMBL/GenBank/DDBJ databases">
        <title>Genomic Encyclopedia of Type Strains, Phase IV (KMG-IV): sequencing the most valuable type-strain genomes for metagenomic binning, comparative biology and taxonomic classification.</title>
        <authorList>
            <person name="Goeker M."/>
        </authorList>
    </citation>
    <scope>NUCLEOTIDE SEQUENCE [LARGE SCALE GENOMIC DNA]</scope>
    <source>
        <strain evidence="2 3">DSM 45934</strain>
    </source>
</reference>